<dbReference type="EMBL" id="DWYY01000115">
    <property type="protein sequence ID" value="HJA93541.1"/>
    <property type="molecule type" value="Genomic_DNA"/>
</dbReference>
<keyword evidence="1" id="KW-0812">Transmembrane</keyword>
<accession>A0A9D2L1N7</accession>
<gene>
    <name evidence="3" type="ORF">H9717_10585</name>
</gene>
<keyword evidence="1" id="KW-1133">Transmembrane helix</keyword>
<reference evidence="3" key="1">
    <citation type="journal article" date="2021" name="PeerJ">
        <title>Extensive microbial diversity within the chicken gut microbiome revealed by metagenomics and culture.</title>
        <authorList>
            <person name="Gilroy R."/>
            <person name="Ravi A."/>
            <person name="Getino M."/>
            <person name="Pursley I."/>
            <person name="Horton D.L."/>
            <person name="Alikhan N.F."/>
            <person name="Baker D."/>
            <person name="Gharbi K."/>
            <person name="Hall N."/>
            <person name="Watson M."/>
            <person name="Adriaenssens E.M."/>
            <person name="Foster-Nyarko E."/>
            <person name="Jarju S."/>
            <person name="Secka A."/>
            <person name="Antonio M."/>
            <person name="Oren A."/>
            <person name="Chaudhuri R.R."/>
            <person name="La Ragione R."/>
            <person name="Hildebrand F."/>
            <person name="Pallen M.J."/>
        </authorList>
    </citation>
    <scope>NUCLEOTIDE SEQUENCE</scope>
    <source>
        <strain evidence="3">CHK179-7159</strain>
    </source>
</reference>
<dbReference type="InterPro" id="IPR009677">
    <property type="entry name" value="DUF1266"/>
</dbReference>
<dbReference type="Pfam" id="PF06889">
    <property type="entry name" value="DUF1266"/>
    <property type="match status" value="1"/>
</dbReference>
<evidence type="ECO:0000313" key="4">
    <source>
        <dbReference type="Proteomes" id="UP000886858"/>
    </source>
</evidence>
<evidence type="ECO:0000256" key="1">
    <source>
        <dbReference type="SAM" id="Phobius"/>
    </source>
</evidence>
<dbReference type="AlphaFoldDB" id="A0A9D2L1N7"/>
<dbReference type="Proteomes" id="UP000886858">
    <property type="component" value="Unassembled WGS sequence"/>
</dbReference>
<keyword evidence="1" id="KW-0472">Membrane</keyword>
<comment type="caution">
    <text evidence="3">The sequence shown here is derived from an EMBL/GenBank/DDBJ whole genome shotgun (WGS) entry which is preliminary data.</text>
</comment>
<proteinExistence type="predicted"/>
<evidence type="ECO:0000313" key="3">
    <source>
        <dbReference type="EMBL" id="HJA93541.1"/>
    </source>
</evidence>
<evidence type="ECO:0000259" key="2">
    <source>
        <dbReference type="Pfam" id="PF06889"/>
    </source>
</evidence>
<name>A0A9D2L1N7_9FIRM</name>
<organism evidence="3 4">
    <name type="scientific">Candidatus Eisenbergiella merdipullorum</name>
    <dbReference type="NCBI Taxonomy" id="2838553"/>
    <lineage>
        <taxon>Bacteria</taxon>
        <taxon>Bacillati</taxon>
        <taxon>Bacillota</taxon>
        <taxon>Clostridia</taxon>
        <taxon>Lachnospirales</taxon>
        <taxon>Lachnospiraceae</taxon>
        <taxon>Eisenbergiella</taxon>
    </lineage>
</organism>
<reference evidence="3" key="2">
    <citation type="submission" date="2021-04" db="EMBL/GenBank/DDBJ databases">
        <authorList>
            <person name="Gilroy R."/>
        </authorList>
    </citation>
    <scope>NUCLEOTIDE SEQUENCE</scope>
    <source>
        <strain evidence="3">CHK179-7159</strain>
    </source>
</reference>
<feature type="domain" description="DUF1266" evidence="2">
    <location>
        <begin position="83"/>
        <end position="248"/>
    </location>
</feature>
<protein>
    <submittedName>
        <fullName evidence="3">DUF1266 domain-containing protein</fullName>
    </submittedName>
</protein>
<sequence>MEGIYALLLTLGIALVLMLVLKYIFRPREKRTDWLNTLSPTLKWMNAAGSILIAANRGTFRYLGGAAIPGGEKNYVPGIKKGLWESWEIQGHEQALEEMKSLVHTGMRARYAEEMRRLEAMYSGYSEEELIEEAKKTNPNADEDSYLPRMLLAWRRYGENALLGWDVGRCCLIVQWCFLCGYLSMEEMLDIGVDAGRLAQKAFQSWEEMMESYLLGTQFWQHEDAGDPRSITAERWALYRDLWSGKGRYRVIPYMEAPFDLPLSKEVMTDKYGRLP</sequence>
<feature type="transmembrane region" description="Helical" evidence="1">
    <location>
        <begin position="6"/>
        <end position="25"/>
    </location>
</feature>